<keyword evidence="3 7" id="KW-1133">Transmembrane helix</keyword>
<accession>A0A316VL94</accession>
<dbReference type="OrthoDB" id="7694678at2759"/>
<evidence type="ECO:0000256" key="5">
    <source>
        <dbReference type="ARBA" id="ARBA00032658"/>
    </source>
</evidence>
<dbReference type="GO" id="GO:0004222">
    <property type="term" value="F:metalloendopeptidase activity"/>
    <property type="evidence" value="ECO:0007669"/>
    <property type="project" value="InterPro"/>
</dbReference>
<evidence type="ECO:0000313" key="10">
    <source>
        <dbReference type="Proteomes" id="UP000245771"/>
    </source>
</evidence>
<dbReference type="GO" id="GO:0031293">
    <property type="term" value="P:membrane protein intracellular domain proteolysis"/>
    <property type="evidence" value="ECO:0007669"/>
    <property type="project" value="TreeGrafter"/>
</dbReference>
<proteinExistence type="predicted"/>
<keyword evidence="2 7" id="KW-0812">Transmembrane</keyword>
<comment type="subcellular location">
    <subcellularLocation>
        <location evidence="1">Endomembrane system</location>
        <topology evidence="1">Multi-pass membrane protein</topology>
    </subcellularLocation>
</comment>
<evidence type="ECO:0000256" key="4">
    <source>
        <dbReference type="ARBA" id="ARBA00023136"/>
    </source>
</evidence>
<feature type="transmembrane region" description="Helical" evidence="7">
    <location>
        <begin position="698"/>
        <end position="719"/>
    </location>
</feature>
<feature type="transmembrane region" description="Helical" evidence="7">
    <location>
        <begin position="324"/>
        <end position="348"/>
    </location>
</feature>
<feature type="compositionally biased region" description="Basic and acidic residues" evidence="6">
    <location>
        <begin position="615"/>
        <end position="624"/>
    </location>
</feature>
<evidence type="ECO:0000313" key="9">
    <source>
        <dbReference type="EMBL" id="PWN38287.1"/>
    </source>
</evidence>
<protein>
    <recommendedName>
        <fullName evidence="5">Endopeptidase S2P</fullName>
    </recommendedName>
</protein>
<feature type="transmembrane region" description="Helical" evidence="7">
    <location>
        <begin position="6"/>
        <end position="27"/>
    </location>
</feature>
<feature type="domain" description="Peptidase M50" evidence="8">
    <location>
        <begin position="220"/>
        <end position="601"/>
    </location>
</feature>
<keyword evidence="4 7" id="KW-0472">Membrane</keyword>
<dbReference type="Pfam" id="PF02163">
    <property type="entry name" value="Peptidase_M50"/>
    <property type="match status" value="1"/>
</dbReference>
<dbReference type="GO" id="GO:0005737">
    <property type="term" value="C:cytoplasm"/>
    <property type="evidence" value="ECO:0007669"/>
    <property type="project" value="TreeGrafter"/>
</dbReference>
<feature type="transmembrane region" description="Helical" evidence="7">
    <location>
        <begin position="592"/>
        <end position="614"/>
    </location>
</feature>
<reference evidence="9 10" key="1">
    <citation type="journal article" date="2018" name="Mol. Biol. Evol.">
        <title>Broad Genomic Sampling Reveals a Smut Pathogenic Ancestry of the Fungal Clade Ustilaginomycotina.</title>
        <authorList>
            <person name="Kijpornyongpan T."/>
            <person name="Mondo S.J."/>
            <person name="Barry K."/>
            <person name="Sandor L."/>
            <person name="Lee J."/>
            <person name="Lipzen A."/>
            <person name="Pangilinan J."/>
            <person name="LaButti K."/>
            <person name="Hainaut M."/>
            <person name="Henrissat B."/>
            <person name="Grigoriev I.V."/>
            <person name="Spatafora J.W."/>
            <person name="Aime M.C."/>
        </authorList>
    </citation>
    <scope>NUCLEOTIDE SEQUENCE [LARGE SCALE GENOMIC DNA]</scope>
    <source>
        <strain evidence="9 10">MCA 3882</strain>
    </source>
</reference>
<feature type="transmembrane region" description="Helical" evidence="7">
    <location>
        <begin position="251"/>
        <end position="269"/>
    </location>
</feature>
<dbReference type="GO" id="GO:0016020">
    <property type="term" value="C:membrane"/>
    <property type="evidence" value="ECO:0007669"/>
    <property type="project" value="InterPro"/>
</dbReference>
<evidence type="ECO:0000256" key="3">
    <source>
        <dbReference type="ARBA" id="ARBA00022989"/>
    </source>
</evidence>
<evidence type="ECO:0000256" key="2">
    <source>
        <dbReference type="ARBA" id="ARBA00022692"/>
    </source>
</evidence>
<evidence type="ECO:0000256" key="6">
    <source>
        <dbReference type="SAM" id="MobiDB-lite"/>
    </source>
</evidence>
<sequence length="722" mass="80490">MAIATLVQGIIVLSLPWLALELIDFYIRNHGLNKNIQIPLIQFYSHRIANNLSISRGTFWIKLETTAFNTLPENFLNRIIGSKSFSNLPYDREDISQRSRQNGTAKSNRSKLLSRLYDLGIVFAFLAFFASLTIIVWGAFVLIGDIVGLMQTQPVDVIEKSVEAQATEMAQVYGNIQRRQLSTNQAMTPTPQDSNTSAWTPNLKPLIPGLTLPWTHLLPLVIALVVTQVLHEAGHAICGTLHDLPPLRTGIMFLYPIIPGAFVVLPRTASSIGPANDDAEEDENQSWQELERGLASEEEDEDFYPHVSLREKMQIVSAGVWHNALTAIILAVFLVIPVGSFIHTIFFYDSGALRVQKVRSSSPLAMHLSSGAIITHLDDIDLTESTSKSGEKRSLLWDQYLAYEQTDTVSPVVDQGWCVAPHIWKSSPATCCEKFVGGQTQRSTEDDSTSALGTKLCFVTNDRTQGRCYDPVFLVEGKAERCIASCPFTDVNGYPAESICVRPDSREELLRITVQEQMAGKTKERVVLFQGNRYAVHLALDVSPYAFRLWSGFRWPGRLFNLMSMIFNYSLTLSVAMALFNMLPLPTLDGDVFLTMLFAYWFSPLDQSASVNGVEQHRKADDRLSSSNVAEDSLSKSRHNRQGSMSESARNRANGGSNGTSSKRDDDERGAAKKPAFQPRKPRIYVQSGTISQIHKRINWATLFLTIFVFGGSVVMHIIKTD</sequence>
<dbReference type="GO" id="GO:1905897">
    <property type="term" value="P:regulation of response to endoplasmic reticulum stress"/>
    <property type="evidence" value="ECO:0007669"/>
    <property type="project" value="TreeGrafter"/>
</dbReference>
<evidence type="ECO:0000256" key="7">
    <source>
        <dbReference type="SAM" id="Phobius"/>
    </source>
</evidence>
<name>A0A316VL94_9BASI</name>
<dbReference type="AlphaFoldDB" id="A0A316VL94"/>
<evidence type="ECO:0000259" key="8">
    <source>
        <dbReference type="Pfam" id="PF02163"/>
    </source>
</evidence>
<feature type="region of interest" description="Disordered" evidence="6">
    <location>
        <begin position="613"/>
        <end position="679"/>
    </location>
</feature>
<dbReference type="PANTHER" id="PTHR13325">
    <property type="entry name" value="PROTEASE M50 MEMBRANE-BOUND TRANSCRIPTION FACTOR SITE 2 PROTEASE"/>
    <property type="match status" value="1"/>
</dbReference>
<dbReference type="Proteomes" id="UP000245771">
    <property type="component" value="Unassembled WGS sequence"/>
</dbReference>
<dbReference type="RefSeq" id="XP_025358589.1">
    <property type="nucleotide sequence ID" value="XM_025498453.1"/>
</dbReference>
<feature type="compositionally biased region" description="Basic and acidic residues" evidence="6">
    <location>
        <begin position="662"/>
        <end position="671"/>
    </location>
</feature>
<dbReference type="GeneID" id="37020234"/>
<evidence type="ECO:0000256" key="1">
    <source>
        <dbReference type="ARBA" id="ARBA00004127"/>
    </source>
</evidence>
<keyword evidence="10" id="KW-1185">Reference proteome</keyword>
<feature type="transmembrane region" description="Helical" evidence="7">
    <location>
        <begin position="116"/>
        <end position="143"/>
    </location>
</feature>
<dbReference type="PANTHER" id="PTHR13325:SF3">
    <property type="entry name" value="MEMBRANE-BOUND TRANSCRIPTION FACTOR SITE-2 PROTEASE"/>
    <property type="match status" value="1"/>
</dbReference>
<organism evidence="9 10">
    <name type="scientific">Meira miltonrushii</name>
    <dbReference type="NCBI Taxonomy" id="1280837"/>
    <lineage>
        <taxon>Eukaryota</taxon>
        <taxon>Fungi</taxon>
        <taxon>Dikarya</taxon>
        <taxon>Basidiomycota</taxon>
        <taxon>Ustilaginomycotina</taxon>
        <taxon>Exobasidiomycetes</taxon>
        <taxon>Exobasidiales</taxon>
        <taxon>Brachybasidiaceae</taxon>
        <taxon>Meira</taxon>
    </lineage>
</organism>
<gene>
    <name evidence="9" type="ORF">FA14DRAFT_159922</name>
</gene>
<feature type="transmembrane region" description="Helical" evidence="7">
    <location>
        <begin position="211"/>
        <end position="230"/>
    </location>
</feature>
<dbReference type="InParanoid" id="A0A316VL94"/>
<dbReference type="EMBL" id="KZ819602">
    <property type="protein sequence ID" value="PWN38287.1"/>
    <property type="molecule type" value="Genomic_DNA"/>
</dbReference>
<feature type="transmembrane region" description="Helical" evidence="7">
    <location>
        <begin position="559"/>
        <end position="580"/>
    </location>
</feature>
<dbReference type="GO" id="GO:0012505">
    <property type="term" value="C:endomembrane system"/>
    <property type="evidence" value="ECO:0007669"/>
    <property type="project" value="UniProtKB-SubCell"/>
</dbReference>
<dbReference type="STRING" id="1280837.A0A316VL94"/>
<dbReference type="InterPro" id="IPR008915">
    <property type="entry name" value="Peptidase_M50"/>
</dbReference>
<dbReference type="InterPro" id="IPR001193">
    <property type="entry name" value="MBTPS2"/>
</dbReference>